<feature type="region of interest" description="Disordered" evidence="5">
    <location>
        <begin position="140"/>
        <end position="163"/>
    </location>
</feature>
<evidence type="ECO:0000313" key="8">
    <source>
        <dbReference type="EMBL" id="QJP90834.1"/>
    </source>
</evidence>
<dbReference type="GO" id="GO:0004252">
    <property type="term" value="F:serine-type endopeptidase activity"/>
    <property type="evidence" value="ECO:0007669"/>
    <property type="project" value="InterPro"/>
</dbReference>
<keyword evidence="3" id="KW-0378">Hydrolase</keyword>
<organism evidence="8">
    <name type="scientific">Bacillus subtilis (strain 168)</name>
    <dbReference type="NCBI Taxonomy" id="224308"/>
    <lineage>
        <taxon>Bacteria</taxon>
        <taxon>Bacillati</taxon>
        <taxon>Bacillota</taxon>
        <taxon>Bacilli</taxon>
        <taxon>Bacillales</taxon>
        <taxon>Bacillaceae</taxon>
        <taxon>Bacillus</taxon>
    </lineage>
</organism>
<dbReference type="SUPFAM" id="SSF50156">
    <property type="entry name" value="PDZ domain-like"/>
    <property type="match status" value="1"/>
</dbReference>
<dbReference type="PRINTS" id="PR00834">
    <property type="entry name" value="PROTEASES2C"/>
</dbReference>
<dbReference type="InterPro" id="IPR043504">
    <property type="entry name" value="Peptidase_S1_PA_chymotrypsin"/>
</dbReference>
<dbReference type="GO" id="GO:0006508">
    <property type="term" value="P:proteolysis"/>
    <property type="evidence" value="ECO:0007669"/>
    <property type="project" value="UniProtKB-KW"/>
</dbReference>
<dbReference type="AlphaFoldDB" id="A0A6M4JJ38"/>
<sequence>MDNYRDENRTKGNENEVFLTKENDQSASYSARNVIHDQEKKKRGFGWFRPLLGGVIGGSLALGIYTFTPLGDHDSQDTAKQSSSQQQTQSVTATSTSSESKKSSSSSSAFKSEDSSKISDMVEDLSPAIVGITNLQAQSNSSLFGSSSSDSSEDTESGSGSGVIFKKENGKAYIITNNHVVEGASSLKVSLYDGTEVTAKLVGSDSLTDLAVLQISDDHVTKVANFGDSSDLRTGETVIAIGDPLGKDLSRTVTQGIVSGVDRTVSMSTSAGETSINVIQTDAAINPGNSGGPLLNTDGKIVGINSMKISEDDVEGIGFAIPSNDVKPIAEELLSKGQIERPYIGVSMLDLEQVPQNYQEGTLGLFGSQLNKGVYIREVASGSPAEKAGLKAEDIIIGLKGKEIDTGSELRNILYKDAKIGDTVEVKILRNGKEMTKKIKLDQKEEKTS</sequence>
<feature type="compositionally biased region" description="Low complexity" evidence="5">
    <location>
        <begin position="140"/>
        <end position="150"/>
    </location>
</feature>
<evidence type="ECO:0000256" key="4">
    <source>
        <dbReference type="ARBA" id="ARBA00022825"/>
    </source>
</evidence>
<dbReference type="RefSeq" id="NP_389173.2">
    <property type="nucleotide sequence ID" value="NC_000964.3"/>
</dbReference>
<feature type="region of interest" description="Disordered" evidence="5">
    <location>
        <begin position="1"/>
        <end position="35"/>
    </location>
</feature>
<dbReference type="EMBL" id="CP052842">
    <property type="protein sequence ID" value="QJP90834.1"/>
    <property type="molecule type" value="Genomic_DNA"/>
</dbReference>
<dbReference type="InterPro" id="IPR001478">
    <property type="entry name" value="PDZ"/>
</dbReference>
<dbReference type="Gene3D" id="2.30.42.10">
    <property type="match status" value="1"/>
</dbReference>
<feature type="transmembrane region" description="Helical" evidence="6">
    <location>
        <begin position="47"/>
        <end position="67"/>
    </location>
</feature>
<keyword evidence="2 8" id="KW-0645">Protease</keyword>
<proteinExistence type="inferred from homology"/>
<dbReference type="Pfam" id="PF13365">
    <property type="entry name" value="Trypsin_2"/>
    <property type="match status" value="1"/>
</dbReference>
<dbReference type="Gene3D" id="2.40.10.10">
    <property type="entry name" value="Trypsin-like serine proteases"/>
    <property type="match status" value="2"/>
</dbReference>
<feature type="region of interest" description="Disordered" evidence="5">
    <location>
        <begin position="73"/>
        <end position="116"/>
    </location>
</feature>
<evidence type="ECO:0000256" key="6">
    <source>
        <dbReference type="SAM" id="Phobius"/>
    </source>
</evidence>
<dbReference type="SMR" id="A0A6M4JJ38"/>
<dbReference type="SUPFAM" id="SSF50494">
    <property type="entry name" value="Trypsin-like serine proteases"/>
    <property type="match status" value="1"/>
</dbReference>
<dbReference type="InterPro" id="IPR051201">
    <property type="entry name" value="Chloro_Bact_Ser_Proteases"/>
</dbReference>
<dbReference type="OrthoDB" id="9758917at2"/>
<evidence type="ECO:0000256" key="3">
    <source>
        <dbReference type="ARBA" id="ARBA00022801"/>
    </source>
</evidence>
<evidence type="ECO:0000256" key="2">
    <source>
        <dbReference type="ARBA" id="ARBA00022670"/>
    </source>
</evidence>
<name>A0A6M4JJ38_BACSU</name>
<keyword evidence="6" id="KW-1133">Transmembrane helix</keyword>
<dbReference type="PANTHER" id="PTHR43343">
    <property type="entry name" value="PEPTIDASE S12"/>
    <property type="match status" value="1"/>
</dbReference>
<feature type="compositionally biased region" description="Basic and acidic residues" evidence="5">
    <location>
        <begin position="1"/>
        <end position="24"/>
    </location>
</feature>
<dbReference type="PANTHER" id="PTHR43343:SF3">
    <property type="entry name" value="PROTEASE DO-LIKE 8, CHLOROPLASTIC"/>
    <property type="match status" value="1"/>
</dbReference>
<gene>
    <name evidence="8" type="primary">htrA</name>
    <name evidence="8" type="ORF">HIR78_07135</name>
</gene>
<evidence type="ECO:0000256" key="5">
    <source>
        <dbReference type="SAM" id="MobiDB-lite"/>
    </source>
</evidence>
<feature type="domain" description="PDZ" evidence="7">
    <location>
        <begin position="348"/>
        <end position="418"/>
    </location>
</feature>
<evidence type="ECO:0000256" key="1">
    <source>
        <dbReference type="ARBA" id="ARBA00010541"/>
    </source>
</evidence>
<keyword evidence="4" id="KW-0720">Serine protease</keyword>
<keyword evidence="6" id="KW-0472">Membrane</keyword>
<accession>A0A6M4JJ38</accession>
<comment type="similarity">
    <text evidence="1">Belongs to the peptidase S1C family.</text>
</comment>
<evidence type="ECO:0000259" key="7">
    <source>
        <dbReference type="PROSITE" id="PS50106"/>
    </source>
</evidence>
<dbReference type="InterPro" id="IPR001940">
    <property type="entry name" value="Peptidase_S1C"/>
</dbReference>
<dbReference type="GeneID" id="939849"/>
<protein>
    <submittedName>
        <fullName evidence="8">Serine protease HtrA</fullName>
    </submittedName>
</protein>
<dbReference type="SMART" id="SM00228">
    <property type="entry name" value="PDZ"/>
    <property type="match status" value="1"/>
</dbReference>
<dbReference type="Pfam" id="PF13180">
    <property type="entry name" value="PDZ_2"/>
    <property type="match status" value="1"/>
</dbReference>
<dbReference type="KEGG" id="bsu:BSU12900"/>
<dbReference type="PROSITE" id="PS50106">
    <property type="entry name" value="PDZ"/>
    <property type="match status" value="1"/>
</dbReference>
<dbReference type="InterPro" id="IPR009003">
    <property type="entry name" value="Peptidase_S1_PA"/>
</dbReference>
<feature type="compositionally biased region" description="Low complexity" evidence="5">
    <location>
        <begin position="78"/>
        <end position="110"/>
    </location>
</feature>
<dbReference type="RefSeq" id="WP_009967069.1">
    <property type="nucleotide sequence ID" value="NC_000964.3"/>
</dbReference>
<dbReference type="CDD" id="cd06781">
    <property type="entry name" value="cpPDZ_BsHtra-like"/>
    <property type="match status" value="1"/>
</dbReference>
<dbReference type="InterPro" id="IPR036034">
    <property type="entry name" value="PDZ_sf"/>
</dbReference>
<keyword evidence="6" id="KW-0812">Transmembrane</keyword>
<reference evidence="8" key="1">
    <citation type="submission" date="2020-04" db="EMBL/GenBank/DDBJ databases">
        <title>Phage recombination drives evolution of spore-forming Bacilli.</title>
        <authorList>
            <person name="Dragos A."/>
            <person name="Kovacs A.T."/>
        </authorList>
    </citation>
    <scope>NUCLEOTIDE SEQUENCE</scope>
    <source>
        <strain evidence="8">168</strain>
    </source>
</reference>